<feature type="transmembrane region" description="Helical" evidence="1">
    <location>
        <begin position="185"/>
        <end position="205"/>
    </location>
</feature>
<protein>
    <recommendedName>
        <fullName evidence="4">TIGR04222 domain-containing membrane protein</fullName>
    </recommendedName>
</protein>
<proteinExistence type="predicted"/>
<dbReference type="RefSeq" id="WP_344969938.1">
    <property type="nucleotide sequence ID" value="NZ_BAAAVI010000011.1"/>
</dbReference>
<reference evidence="2 3" key="1">
    <citation type="journal article" date="2019" name="Int. J. Syst. Evol. Microbiol.">
        <title>The Global Catalogue of Microorganisms (GCM) 10K type strain sequencing project: providing services to taxonomists for standard genome sequencing and annotation.</title>
        <authorList>
            <consortium name="The Broad Institute Genomics Platform"/>
            <consortium name="The Broad Institute Genome Sequencing Center for Infectious Disease"/>
            <person name="Wu L."/>
            <person name="Ma J."/>
        </authorList>
    </citation>
    <scope>NUCLEOTIDE SEQUENCE [LARGE SCALE GENOMIC DNA]</scope>
    <source>
        <strain evidence="2 3">JCM 6242</strain>
    </source>
</reference>
<evidence type="ECO:0000313" key="3">
    <source>
        <dbReference type="Proteomes" id="UP001500831"/>
    </source>
</evidence>
<comment type="caution">
    <text evidence="2">The sequence shown here is derived from an EMBL/GenBank/DDBJ whole genome shotgun (WGS) entry which is preliminary data.</text>
</comment>
<feature type="transmembrane region" description="Helical" evidence="1">
    <location>
        <begin position="153"/>
        <end position="173"/>
    </location>
</feature>
<dbReference type="InterPro" id="IPR026467">
    <property type="entry name" value="Ser/Gly_Cys_C_dom"/>
</dbReference>
<keyword evidence="1" id="KW-0472">Membrane</keyword>
<sequence length="320" mass="32693">MLVALIFAAAVLGLVGAIWASASAVRGEYARVRAVTSGYYGGPLYRYDLAYLSGGPRRVVNTAIAVLSRVGAVRVSRGGRVSLVAGAAPSPVPMEQALMEALRVRGGSGDLGELRRAMAEGPAMRKLNDRMLKLGLIVPDGALDRLGKPLKRLHVVSILGLVAHVVGFIGAFVTHEPGSKGITASGIFITAAGVGLVSGTSGGIAHRDHRRALRDVLSRAGRDALDSARRTYRKGIRPVTPDLAFAVAVPIALYGLDELRDPILREELGRETARAEDGCATGFCGGGSPSSSTGESGSGCWGEGDGGCGGCGGGCGGCGG</sequence>
<evidence type="ECO:0000313" key="2">
    <source>
        <dbReference type="EMBL" id="GAA2861405.1"/>
    </source>
</evidence>
<gene>
    <name evidence="2" type="ORF">GCM10010517_20060</name>
</gene>
<accession>A0ABN3VVN4</accession>
<feature type="transmembrane region" description="Helical" evidence="1">
    <location>
        <begin position="6"/>
        <end position="25"/>
    </location>
</feature>
<name>A0ABN3VVN4_9ACTN</name>
<evidence type="ECO:0008006" key="4">
    <source>
        <dbReference type="Google" id="ProtNLM"/>
    </source>
</evidence>
<dbReference type="EMBL" id="BAAAVI010000011">
    <property type="protein sequence ID" value="GAA2861405.1"/>
    <property type="molecule type" value="Genomic_DNA"/>
</dbReference>
<keyword evidence="1" id="KW-1133">Transmembrane helix</keyword>
<keyword evidence="1" id="KW-0812">Transmembrane</keyword>
<keyword evidence="3" id="KW-1185">Reference proteome</keyword>
<dbReference type="NCBIfam" id="TIGR04222">
    <property type="entry name" value="near_uncomplex"/>
    <property type="match status" value="1"/>
</dbReference>
<organism evidence="2 3">
    <name type="scientific">Streptosporangium fragile</name>
    <dbReference type="NCBI Taxonomy" id="46186"/>
    <lineage>
        <taxon>Bacteria</taxon>
        <taxon>Bacillati</taxon>
        <taxon>Actinomycetota</taxon>
        <taxon>Actinomycetes</taxon>
        <taxon>Streptosporangiales</taxon>
        <taxon>Streptosporangiaceae</taxon>
        <taxon>Streptosporangium</taxon>
    </lineage>
</organism>
<evidence type="ECO:0000256" key="1">
    <source>
        <dbReference type="SAM" id="Phobius"/>
    </source>
</evidence>
<dbReference type="Proteomes" id="UP001500831">
    <property type="component" value="Unassembled WGS sequence"/>
</dbReference>